<evidence type="ECO:0000313" key="2">
    <source>
        <dbReference type="Proteomes" id="UP001177140"/>
    </source>
</evidence>
<protein>
    <submittedName>
        <fullName evidence="1">Uncharacterized protein</fullName>
    </submittedName>
</protein>
<sequence length="64" mass="7250">MRLKKEHVNIAKFEPDLGLDPILDFALVGSEWQLRIQGRASNWQDNLVVTSTRSVEQDGLSPTE</sequence>
<feature type="non-terminal residue" evidence="1">
    <location>
        <position position="64"/>
    </location>
</feature>
<dbReference type="PANTHER" id="PTHR34457:SF3">
    <property type="entry name" value="PROTEIN TIC236, CHLOROPLASTIC"/>
    <property type="match status" value="1"/>
</dbReference>
<dbReference type="Proteomes" id="UP001177140">
    <property type="component" value="Unassembled WGS sequence"/>
</dbReference>
<name>A0AA41VHG4_PAPNU</name>
<dbReference type="AlphaFoldDB" id="A0AA41VHG4"/>
<organism evidence="1 2">
    <name type="scientific">Papaver nudicaule</name>
    <name type="common">Iceland poppy</name>
    <dbReference type="NCBI Taxonomy" id="74823"/>
    <lineage>
        <taxon>Eukaryota</taxon>
        <taxon>Viridiplantae</taxon>
        <taxon>Streptophyta</taxon>
        <taxon>Embryophyta</taxon>
        <taxon>Tracheophyta</taxon>
        <taxon>Spermatophyta</taxon>
        <taxon>Magnoliopsida</taxon>
        <taxon>Ranunculales</taxon>
        <taxon>Papaveraceae</taxon>
        <taxon>Papaveroideae</taxon>
        <taxon>Papaver</taxon>
    </lineage>
</organism>
<dbReference type="EMBL" id="JAJJMA010222956">
    <property type="protein sequence ID" value="MCL7041360.1"/>
    <property type="molecule type" value="Genomic_DNA"/>
</dbReference>
<reference evidence="1" key="1">
    <citation type="submission" date="2022-03" db="EMBL/GenBank/DDBJ databases">
        <title>A functionally conserved STORR gene fusion in Papaver species that diverged 16.8 million years ago.</title>
        <authorList>
            <person name="Catania T."/>
        </authorList>
    </citation>
    <scope>NUCLEOTIDE SEQUENCE</scope>
    <source>
        <strain evidence="1">S-191538</strain>
    </source>
</reference>
<gene>
    <name evidence="1" type="ORF">MKW94_009006</name>
</gene>
<keyword evidence="2" id="KW-1185">Reference proteome</keyword>
<dbReference type="PANTHER" id="PTHR34457">
    <property type="entry name" value="EMBRYO DEFECTIVE 2410"/>
    <property type="match status" value="1"/>
</dbReference>
<comment type="caution">
    <text evidence="1">The sequence shown here is derived from an EMBL/GenBank/DDBJ whole genome shotgun (WGS) entry which is preliminary data.</text>
</comment>
<proteinExistence type="predicted"/>
<dbReference type="InterPro" id="IPR053022">
    <property type="entry name" value="Chloroplast_translocon_comp"/>
</dbReference>
<evidence type="ECO:0000313" key="1">
    <source>
        <dbReference type="EMBL" id="MCL7041360.1"/>
    </source>
</evidence>
<accession>A0AA41VHG4</accession>